<proteinExistence type="inferred from homology"/>
<evidence type="ECO:0000256" key="5">
    <source>
        <dbReference type="PIRSR" id="PIRSR000915-3"/>
    </source>
</evidence>
<keyword evidence="1 2" id="KW-0378">Hydrolase</keyword>
<keyword evidence="5" id="KW-0479">Metal-binding</keyword>
<evidence type="ECO:0000256" key="3">
    <source>
        <dbReference type="PIRSR" id="PIRSR000915-1"/>
    </source>
</evidence>
<dbReference type="GO" id="GO:0046872">
    <property type="term" value="F:metal ion binding"/>
    <property type="evidence" value="ECO:0007669"/>
    <property type="project" value="UniProtKB-KW"/>
</dbReference>
<dbReference type="EMBL" id="JALNTZ010000008">
    <property type="protein sequence ID" value="KAJ3643957.1"/>
    <property type="molecule type" value="Genomic_DNA"/>
</dbReference>
<dbReference type="InterPro" id="IPR036412">
    <property type="entry name" value="HAD-like_sf"/>
</dbReference>
<feature type="active site" description="Nucleophile" evidence="3">
    <location>
        <position position="28"/>
    </location>
</feature>
<dbReference type="NCBIfam" id="TIGR01460">
    <property type="entry name" value="HAD-SF-IIA"/>
    <property type="match status" value="1"/>
</dbReference>
<comment type="cofactor">
    <cofactor evidence="5">
        <name>Mg(2+)</name>
        <dbReference type="ChEBI" id="CHEBI:18420"/>
    </cofactor>
    <text evidence="5">Divalent metal ions. Mg(2+) is the most effective.</text>
</comment>
<dbReference type="InterPro" id="IPR023214">
    <property type="entry name" value="HAD_sf"/>
</dbReference>
<dbReference type="Pfam" id="PF13242">
    <property type="entry name" value="Hydrolase_like"/>
    <property type="match status" value="1"/>
</dbReference>
<dbReference type="InterPro" id="IPR006357">
    <property type="entry name" value="HAD-SF_hydro_IIA"/>
</dbReference>
<evidence type="ECO:0000256" key="1">
    <source>
        <dbReference type="ARBA" id="ARBA00022801"/>
    </source>
</evidence>
<dbReference type="GO" id="GO:0005737">
    <property type="term" value="C:cytoplasm"/>
    <property type="evidence" value="ECO:0007669"/>
    <property type="project" value="TreeGrafter"/>
</dbReference>
<dbReference type="EMBL" id="JALNTZ010000003">
    <property type="protein sequence ID" value="KAJ3659482.1"/>
    <property type="molecule type" value="Genomic_DNA"/>
</dbReference>
<protein>
    <recommendedName>
        <fullName evidence="9">Phosphoglycolate phosphatase</fullName>
    </recommendedName>
</protein>
<evidence type="ECO:0000256" key="4">
    <source>
        <dbReference type="PIRSR" id="PIRSR000915-2"/>
    </source>
</evidence>
<feature type="binding site" evidence="5">
    <location>
        <position position="30"/>
    </location>
    <ligand>
        <name>Mg(2+)</name>
        <dbReference type="ChEBI" id="CHEBI:18420"/>
    </ligand>
</feature>
<comment type="caution">
    <text evidence="6">The sequence shown here is derived from an EMBL/GenBank/DDBJ whole genome shotgun (WGS) entry which is preliminary data.</text>
</comment>
<sequence>MSLVYLAKLTKEEFKNKFLNSIDTILFDCDGVLWLENDPLPGSVEVVNRLRELGKRIFFVTNNSTKMRNEFAIKAKRMNFNIEVNEIISTAYLAAAYLKNIGFKKSVYVIGSKGITQELDAVGIKHYGVGPDVLQNALVHVIEKLELETDVGAVIVGYDEHFSYIKMLKAASYLNNPNCHFIATNTDERFPMSTELVIPGTGAIVAAVETCAQRQPIVVGKPNPYIVEDLIKKYAIVPKRTLMIGDRVNTDILLGSRCGFQTLLVFSGVTTSKEATILKNSHKKEDKEMVADYYLDKLGDMLPLLPSTSQR</sequence>
<dbReference type="PANTHER" id="PTHR19288">
    <property type="entry name" value="4-NITROPHENYLPHOSPHATASE-RELATED"/>
    <property type="match status" value="1"/>
</dbReference>
<dbReference type="SUPFAM" id="SSF56784">
    <property type="entry name" value="HAD-like"/>
    <property type="match status" value="1"/>
</dbReference>
<dbReference type="InterPro" id="IPR006349">
    <property type="entry name" value="PGP_euk"/>
</dbReference>
<dbReference type="FunFam" id="3.40.50.1000:FF:000245">
    <property type="entry name" value="4-nitrophenyl phosphatase"/>
    <property type="match status" value="1"/>
</dbReference>
<evidence type="ECO:0008006" key="9">
    <source>
        <dbReference type="Google" id="ProtNLM"/>
    </source>
</evidence>
<keyword evidence="5" id="KW-0460">Magnesium</keyword>
<reference evidence="6" key="1">
    <citation type="journal article" date="2023" name="G3 (Bethesda)">
        <title>Whole genome assemblies of Zophobas morio and Tenebrio molitor.</title>
        <authorList>
            <person name="Kaur S."/>
            <person name="Stinson S.A."/>
            <person name="diCenzo G.C."/>
        </authorList>
    </citation>
    <scope>NUCLEOTIDE SEQUENCE</scope>
    <source>
        <strain evidence="6">QUZm001</strain>
    </source>
</reference>
<dbReference type="PANTHER" id="PTHR19288:SF93">
    <property type="entry name" value="FI11325P-RELATED"/>
    <property type="match status" value="1"/>
</dbReference>
<evidence type="ECO:0000256" key="2">
    <source>
        <dbReference type="PIRNR" id="PIRNR000915"/>
    </source>
</evidence>
<dbReference type="PIRSF" id="PIRSF000915">
    <property type="entry name" value="PGP-type_phosphatase"/>
    <property type="match status" value="1"/>
</dbReference>
<feature type="binding site" evidence="4">
    <location>
        <position position="221"/>
    </location>
    <ligand>
        <name>substrate</name>
    </ligand>
</feature>
<organism evidence="6 8">
    <name type="scientific">Zophobas morio</name>
    <dbReference type="NCBI Taxonomy" id="2755281"/>
    <lineage>
        <taxon>Eukaryota</taxon>
        <taxon>Metazoa</taxon>
        <taxon>Ecdysozoa</taxon>
        <taxon>Arthropoda</taxon>
        <taxon>Hexapoda</taxon>
        <taxon>Insecta</taxon>
        <taxon>Pterygota</taxon>
        <taxon>Neoptera</taxon>
        <taxon>Endopterygota</taxon>
        <taxon>Coleoptera</taxon>
        <taxon>Polyphaga</taxon>
        <taxon>Cucujiformia</taxon>
        <taxon>Tenebrionidae</taxon>
        <taxon>Zophobas</taxon>
    </lineage>
</organism>
<accession>A0AA38M641</accession>
<name>A0AA38M641_9CUCU</name>
<feature type="binding site" evidence="5">
    <location>
        <position position="246"/>
    </location>
    <ligand>
        <name>Mg(2+)</name>
        <dbReference type="ChEBI" id="CHEBI:18420"/>
    </ligand>
</feature>
<dbReference type="AlphaFoldDB" id="A0AA38M641"/>
<dbReference type="Proteomes" id="UP001168821">
    <property type="component" value="Unassembled WGS sequence"/>
</dbReference>
<comment type="similarity">
    <text evidence="2">Belongs to the HAD-like hydrolase superfamily.</text>
</comment>
<feature type="binding site" evidence="5">
    <location>
        <position position="28"/>
    </location>
    <ligand>
        <name>Mg(2+)</name>
        <dbReference type="ChEBI" id="CHEBI:18420"/>
    </ligand>
</feature>
<keyword evidence="8" id="KW-1185">Reference proteome</keyword>
<dbReference type="Pfam" id="PF13344">
    <property type="entry name" value="Hydrolase_6"/>
    <property type="match status" value="1"/>
</dbReference>
<evidence type="ECO:0000313" key="8">
    <source>
        <dbReference type="Proteomes" id="UP001168821"/>
    </source>
</evidence>
<evidence type="ECO:0000313" key="6">
    <source>
        <dbReference type="EMBL" id="KAJ3643957.1"/>
    </source>
</evidence>
<gene>
    <name evidence="7" type="ORF">Zmor_011170</name>
    <name evidence="6" type="ORF">Zmor_026637</name>
</gene>
<feature type="active site" description="Proton donor" evidence="3">
    <location>
        <position position="30"/>
    </location>
</feature>
<dbReference type="Gene3D" id="3.40.50.1000">
    <property type="entry name" value="HAD superfamily/HAD-like"/>
    <property type="match status" value="2"/>
</dbReference>
<dbReference type="GO" id="GO:0016791">
    <property type="term" value="F:phosphatase activity"/>
    <property type="evidence" value="ECO:0007669"/>
    <property type="project" value="InterPro"/>
</dbReference>
<evidence type="ECO:0000313" key="7">
    <source>
        <dbReference type="EMBL" id="KAJ3659482.1"/>
    </source>
</evidence>
<dbReference type="NCBIfam" id="TIGR01452">
    <property type="entry name" value="PGP_euk"/>
    <property type="match status" value="1"/>
</dbReference>